<reference evidence="3 4" key="1">
    <citation type="submission" date="2019-11" db="EMBL/GenBank/DDBJ databases">
        <title>Genome sequence of Moorella glycerini DSM11254.</title>
        <authorList>
            <person name="Poehlein A."/>
            <person name="Boeer T."/>
            <person name="Daniel R."/>
        </authorList>
    </citation>
    <scope>NUCLEOTIDE SEQUENCE [LARGE SCALE GENOMIC DNA]</scope>
    <source>
        <strain evidence="3 4">DSM 11254</strain>
    </source>
</reference>
<sequence>MLMRTQRAADMVSGALLAGLGLLSLVASLNIAGVTGEHLHPRTLPYLLSLVIFVTGLALLLSGWRYRGEAKIIDWPGREGWKRILISLASIVVYLLLLEPLGFTLSSFLLLVFLTWYLGRYHIIFIILLGLATAVVIYFLFIQFLGLTFPVGPLGW</sequence>
<dbReference type="Proteomes" id="UP000425916">
    <property type="component" value="Chromosome"/>
</dbReference>
<evidence type="ECO:0000313" key="3">
    <source>
        <dbReference type="EMBL" id="QGP92910.1"/>
    </source>
</evidence>
<feature type="domain" description="DUF1468" evidence="2">
    <location>
        <begin position="12"/>
        <end position="150"/>
    </location>
</feature>
<feature type="transmembrane region" description="Helical" evidence="1">
    <location>
        <begin position="123"/>
        <end position="147"/>
    </location>
</feature>
<dbReference type="AlphaFoldDB" id="A0A6I5ZSR1"/>
<evidence type="ECO:0000256" key="1">
    <source>
        <dbReference type="SAM" id="Phobius"/>
    </source>
</evidence>
<protein>
    <submittedName>
        <fullName evidence="3">Tripartite tricarboxylate transporter TctB family protein</fullName>
    </submittedName>
</protein>
<name>A0A6I5ZSR1_9FIRM</name>
<dbReference type="Pfam" id="PF07331">
    <property type="entry name" value="TctB"/>
    <property type="match status" value="1"/>
</dbReference>
<proteinExistence type="predicted"/>
<keyword evidence="1" id="KW-0812">Transmembrane</keyword>
<evidence type="ECO:0000313" key="4">
    <source>
        <dbReference type="Proteomes" id="UP000425916"/>
    </source>
</evidence>
<dbReference type="OrthoDB" id="8019410at2"/>
<keyword evidence="4" id="KW-1185">Reference proteome</keyword>
<feature type="transmembrane region" description="Helical" evidence="1">
    <location>
        <begin position="84"/>
        <end position="117"/>
    </location>
</feature>
<evidence type="ECO:0000259" key="2">
    <source>
        <dbReference type="Pfam" id="PF07331"/>
    </source>
</evidence>
<dbReference type="RefSeq" id="WP_156273964.1">
    <property type="nucleotide sequence ID" value="NZ_CP046244.1"/>
</dbReference>
<organism evidence="3 4">
    <name type="scientific">Neomoorella glycerini</name>
    <dbReference type="NCBI Taxonomy" id="55779"/>
    <lineage>
        <taxon>Bacteria</taxon>
        <taxon>Bacillati</taxon>
        <taxon>Bacillota</taxon>
        <taxon>Clostridia</taxon>
        <taxon>Neomoorellales</taxon>
        <taxon>Neomoorellaceae</taxon>
        <taxon>Neomoorella</taxon>
    </lineage>
</organism>
<gene>
    <name evidence="3" type="ORF">MGLY_23030</name>
</gene>
<feature type="transmembrane region" description="Helical" evidence="1">
    <location>
        <begin position="44"/>
        <end position="64"/>
    </location>
</feature>
<accession>A0A6I5ZSR1</accession>
<dbReference type="EMBL" id="CP046244">
    <property type="protein sequence ID" value="QGP92910.1"/>
    <property type="molecule type" value="Genomic_DNA"/>
</dbReference>
<dbReference type="InterPro" id="IPR009936">
    <property type="entry name" value="DUF1468"/>
</dbReference>
<keyword evidence="1" id="KW-0472">Membrane</keyword>
<keyword evidence="1" id="KW-1133">Transmembrane helix</keyword>